<feature type="zinc finger region" description="C3H1-type" evidence="4">
    <location>
        <begin position="1"/>
        <end position="25"/>
    </location>
</feature>
<comment type="caution">
    <text evidence="7">The sequence shown here is derived from an EMBL/GenBank/DDBJ whole genome shotgun (WGS) entry which is preliminary data.</text>
</comment>
<reference evidence="7" key="1">
    <citation type="submission" date="2022-07" db="EMBL/GenBank/DDBJ databases">
        <title>Draft genome sequence of Zalerion maritima ATCC 34329, a (micro)plastics degrading marine fungus.</title>
        <authorList>
            <person name="Paco A."/>
            <person name="Goncalves M.F.M."/>
            <person name="Rocha-Santos T.A.P."/>
            <person name="Alves A."/>
        </authorList>
    </citation>
    <scope>NUCLEOTIDE SEQUENCE</scope>
    <source>
        <strain evidence="7">ATCC 34329</strain>
    </source>
</reference>
<evidence type="ECO:0000313" key="8">
    <source>
        <dbReference type="Proteomes" id="UP001201980"/>
    </source>
</evidence>
<dbReference type="PROSITE" id="PS50103">
    <property type="entry name" value="ZF_C3H1"/>
    <property type="match status" value="1"/>
</dbReference>
<keyword evidence="3 4" id="KW-0862">Zinc</keyword>
<dbReference type="GO" id="GO:0008270">
    <property type="term" value="F:zinc ion binding"/>
    <property type="evidence" value="ECO:0007669"/>
    <property type="project" value="UniProtKB-KW"/>
</dbReference>
<feature type="region of interest" description="Disordered" evidence="5">
    <location>
        <begin position="546"/>
        <end position="595"/>
    </location>
</feature>
<dbReference type="AlphaFoldDB" id="A0AAD5RM82"/>
<evidence type="ECO:0000256" key="3">
    <source>
        <dbReference type="ARBA" id="ARBA00022833"/>
    </source>
</evidence>
<keyword evidence="8" id="KW-1185">Reference proteome</keyword>
<feature type="compositionally biased region" description="Low complexity" evidence="5">
    <location>
        <begin position="483"/>
        <end position="507"/>
    </location>
</feature>
<feature type="compositionally biased region" description="Polar residues" evidence="5">
    <location>
        <begin position="472"/>
        <end position="482"/>
    </location>
</feature>
<evidence type="ECO:0000256" key="5">
    <source>
        <dbReference type="SAM" id="MobiDB-lite"/>
    </source>
</evidence>
<feature type="domain" description="C3H1-type" evidence="6">
    <location>
        <begin position="1"/>
        <end position="25"/>
    </location>
</feature>
<evidence type="ECO:0000313" key="7">
    <source>
        <dbReference type="EMBL" id="KAJ2898391.1"/>
    </source>
</evidence>
<dbReference type="CDD" id="cd23954">
    <property type="entry name" value="AMO1_CTD"/>
    <property type="match status" value="1"/>
</dbReference>
<proteinExistence type="predicted"/>
<feature type="compositionally biased region" description="Polar residues" evidence="5">
    <location>
        <begin position="516"/>
        <end position="533"/>
    </location>
</feature>
<dbReference type="InterPro" id="IPR041367">
    <property type="entry name" value="Znf-CCCH_4"/>
</dbReference>
<dbReference type="Gene3D" id="4.10.1000.10">
    <property type="entry name" value="Zinc finger, CCCH-type"/>
    <property type="match status" value="1"/>
</dbReference>
<dbReference type="PANTHER" id="PTHR21099:SF2">
    <property type="entry name" value="SI:CH211-113E8.11"/>
    <property type="match status" value="1"/>
</dbReference>
<feature type="compositionally biased region" description="Polar residues" evidence="5">
    <location>
        <begin position="288"/>
        <end position="301"/>
    </location>
</feature>
<dbReference type="Proteomes" id="UP001201980">
    <property type="component" value="Unassembled WGS sequence"/>
</dbReference>
<feature type="compositionally biased region" description="Gly residues" evidence="5">
    <location>
        <begin position="201"/>
        <end position="220"/>
    </location>
</feature>
<feature type="region of interest" description="Disordered" evidence="5">
    <location>
        <begin position="172"/>
        <end position="533"/>
    </location>
</feature>
<protein>
    <recommendedName>
        <fullName evidence="6">C3H1-type domain-containing protein</fullName>
    </recommendedName>
</protein>
<organism evidence="7 8">
    <name type="scientific">Zalerion maritima</name>
    <dbReference type="NCBI Taxonomy" id="339359"/>
    <lineage>
        <taxon>Eukaryota</taxon>
        <taxon>Fungi</taxon>
        <taxon>Dikarya</taxon>
        <taxon>Ascomycota</taxon>
        <taxon>Pezizomycotina</taxon>
        <taxon>Sordariomycetes</taxon>
        <taxon>Lulworthiomycetidae</taxon>
        <taxon>Lulworthiales</taxon>
        <taxon>Lulworthiaceae</taxon>
        <taxon>Zalerion</taxon>
    </lineage>
</organism>
<dbReference type="EMBL" id="JAKWBI020000232">
    <property type="protein sequence ID" value="KAJ2898391.1"/>
    <property type="molecule type" value="Genomic_DNA"/>
</dbReference>
<feature type="compositionally biased region" description="Polar residues" evidence="5">
    <location>
        <begin position="224"/>
        <end position="234"/>
    </location>
</feature>
<dbReference type="SMART" id="SM00356">
    <property type="entry name" value="ZnF_C3H1"/>
    <property type="match status" value="1"/>
</dbReference>
<sequence length="643" mass="66864">MVVCKFYQQGNCKFGANCRNEHPPGLGPNSGSRVQGAFGKSPFPAFNSPSSSSNQQGSNASDDNFSISREAIQTDLTTERPQWILSAYGPGRDTPEQLFGGYPREQSFEEARLFYDMQCAAGRKTQAEQELTQMYNSSMQQIENVRRDLDGAVRFVVGAKDKHPNRIDICKQVAPNPTTGEFGRDKQIGGNTPFGNTASGNSGGNPFGGGPTTGTGGGAFGQPAASSGFGQKSSPFGGGSSTSAFGQSSALGTGNTGGSGFGKTSALGASSGFGKPAFGSSGFGQAPQLGQKSSPWGSSSAFGGGNTAAPVQNSSPFGNAAGAQNQQQQQPSSGFGQPGFGQASTPGGPKPSPFGSSPFSQGNNQNQVQQPQQQAGGFGQTQQSSSPFGGAGGNAAPSTSPFGQAAQQQQPSGFGQKPQTSSPFGGGVQQQRPQTSSPFSGSVGAETSPFPQASQQQPRQTSKPNEFGVGSASASTFGNNAEQQRQPPQLGQQQPQPGQQQQQNAQQSNGPYPLGSTIQHPNPSSYITLNPNGSLASFKGNQVVYREDTSGPGKKPLPGFVTGTASSPFSRGKQEQKWNRIWFPAGPPGYNEDTELPSAEYTEDVKNAFLKAVRTGDFGMAGELEGKLMPDVPPKREWCVWNF</sequence>
<feature type="compositionally biased region" description="Low complexity" evidence="5">
    <location>
        <begin position="316"/>
        <end position="388"/>
    </location>
</feature>
<evidence type="ECO:0000256" key="4">
    <source>
        <dbReference type="PROSITE-ProRule" id="PRU00723"/>
    </source>
</evidence>
<evidence type="ECO:0000256" key="2">
    <source>
        <dbReference type="ARBA" id="ARBA00022771"/>
    </source>
</evidence>
<feature type="compositionally biased region" description="Low complexity" evidence="5">
    <location>
        <begin position="41"/>
        <end position="61"/>
    </location>
</feature>
<dbReference type="Pfam" id="PF18044">
    <property type="entry name" value="zf-CCCH_4"/>
    <property type="match status" value="1"/>
</dbReference>
<accession>A0AAD5RM82</accession>
<dbReference type="GO" id="GO:0005634">
    <property type="term" value="C:nucleus"/>
    <property type="evidence" value="ECO:0007669"/>
    <property type="project" value="TreeGrafter"/>
</dbReference>
<dbReference type="InterPro" id="IPR000571">
    <property type="entry name" value="Znf_CCCH"/>
</dbReference>
<dbReference type="PANTHER" id="PTHR21099">
    <property type="entry name" value="RAD201"/>
    <property type="match status" value="1"/>
</dbReference>
<keyword evidence="1 4" id="KW-0479">Metal-binding</keyword>
<gene>
    <name evidence="7" type="ORF">MKZ38_003943</name>
</gene>
<name>A0AAD5RM82_9PEZI</name>
<feature type="compositionally biased region" description="Polar residues" evidence="5">
    <location>
        <begin position="396"/>
        <end position="440"/>
    </location>
</feature>
<feature type="compositionally biased region" description="Polar residues" evidence="5">
    <location>
        <begin position="449"/>
        <end position="464"/>
    </location>
</feature>
<evidence type="ECO:0000256" key="1">
    <source>
        <dbReference type="ARBA" id="ARBA00022723"/>
    </source>
</evidence>
<feature type="region of interest" description="Disordered" evidence="5">
    <location>
        <begin position="25"/>
        <end position="65"/>
    </location>
</feature>
<keyword evidence="2 4" id="KW-0863">Zinc-finger</keyword>
<evidence type="ECO:0000259" key="6">
    <source>
        <dbReference type="PROSITE" id="PS50103"/>
    </source>
</evidence>